<accession>A0ABT9NBV3</accession>
<comment type="similarity">
    <text evidence="1 4">Belongs to the 5-formyltetrahydrofolate cyclo-ligase family.</text>
</comment>
<proteinExistence type="inferred from homology"/>
<dbReference type="Pfam" id="PF01812">
    <property type="entry name" value="5-FTHF_cyc-lig"/>
    <property type="match status" value="1"/>
</dbReference>
<dbReference type="InterPro" id="IPR002698">
    <property type="entry name" value="FTHF_cligase"/>
</dbReference>
<dbReference type="Proteomes" id="UP001235966">
    <property type="component" value="Unassembled WGS sequence"/>
</dbReference>
<protein>
    <recommendedName>
        <fullName evidence="4">5-formyltetrahydrofolate cyclo-ligase</fullName>
        <ecNumber evidence="4">6.3.3.2</ecNumber>
    </recommendedName>
</protein>
<dbReference type="InterPro" id="IPR024185">
    <property type="entry name" value="FTHF_cligase-like_sf"/>
</dbReference>
<feature type="region of interest" description="Disordered" evidence="5">
    <location>
        <begin position="1"/>
        <end position="23"/>
    </location>
</feature>
<keyword evidence="4" id="KW-0460">Magnesium</keyword>
<evidence type="ECO:0000256" key="1">
    <source>
        <dbReference type="ARBA" id="ARBA00010638"/>
    </source>
</evidence>
<dbReference type="RefSeq" id="WP_278058954.1">
    <property type="nucleotide sequence ID" value="NZ_CP121247.1"/>
</dbReference>
<dbReference type="EC" id="6.3.3.2" evidence="4"/>
<reference evidence="6 7" key="1">
    <citation type="submission" date="2023-07" db="EMBL/GenBank/DDBJ databases">
        <title>Sequencing the genomes of 1000 actinobacteria strains.</title>
        <authorList>
            <person name="Klenk H.-P."/>
        </authorList>
    </citation>
    <scope>NUCLEOTIDE SEQUENCE [LARGE SCALE GENOMIC DNA]</scope>
    <source>
        <strain evidence="6 7">DSM 102162</strain>
    </source>
</reference>
<dbReference type="NCBIfam" id="TIGR02727">
    <property type="entry name" value="MTHFS_bact"/>
    <property type="match status" value="1"/>
</dbReference>
<comment type="catalytic activity">
    <reaction evidence="4">
        <text>(6S)-5-formyl-5,6,7,8-tetrahydrofolate + ATP = (6R)-5,10-methenyltetrahydrofolate + ADP + phosphate</text>
        <dbReference type="Rhea" id="RHEA:10488"/>
        <dbReference type="ChEBI" id="CHEBI:30616"/>
        <dbReference type="ChEBI" id="CHEBI:43474"/>
        <dbReference type="ChEBI" id="CHEBI:57455"/>
        <dbReference type="ChEBI" id="CHEBI:57457"/>
        <dbReference type="ChEBI" id="CHEBI:456216"/>
        <dbReference type="EC" id="6.3.3.2"/>
    </reaction>
</comment>
<organism evidence="6 7">
    <name type="scientific">Arcanobacterium wilhelmae</name>
    <dbReference type="NCBI Taxonomy" id="1803177"/>
    <lineage>
        <taxon>Bacteria</taxon>
        <taxon>Bacillati</taxon>
        <taxon>Actinomycetota</taxon>
        <taxon>Actinomycetes</taxon>
        <taxon>Actinomycetales</taxon>
        <taxon>Actinomycetaceae</taxon>
        <taxon>Arcanobacterium</taxon>
    </lineage>
</organism>
<gene>
    <name evidence="6" type="ORF">J2S49_001251</name>
</gene>
<keyword evidence="7" id="KW-1185">Reference proteome</keyword>
<keyword evidence="4" id="KW-0479">Metal-binding</keyword>
<evidence type="ECO:0000256" key="5">
    <source>
        <dbReference type="SAM" id="MobiDB-lite"/>
    </source>
</evidence>
<dbReference type="PANTHER" id="PTHR23407">
    <property type="entry name" value="ATPASE INHIBITOR/5-FORMYLTETRAHYDROFOLATE CYCLO-LIGASE"/>
    <property type="match status" value="1"/>
</dbReference>
<evidence type="ECO:0000256" key="3">
    <source>
        <dbReference type="ARBA" id="ARBA00022840"/>
    </source>
</evidence>
<dbReference type="Gene3D" id="3.40.50.10420">
    <property type="entry name" value="NagB/RpiA/CoA transferase-like"/>
    <property type="match status" value="1"/>
</dbReference>
<keyword evidence="6" id="KW-0436">Ligase</keyword>
<sequence length="207" mass="22460">MNHSTLSFPDVSHLDPEEAKQQIRPIVRTSRAARSAAKREELEDQWIATALEFINGAELVAAFVSVNEEPPSHGLIQAIADSGKRVILPKLGPGLTRAWGYFRGLDDLEEMAPGRPPEPTGPAFDNDILADVDALIIPALAVSHAGARLGQGGGWYDRALKLASGRARIGAMIFPEEFVEADLPQDENDVRIPFVILPDRVVATELP</sequence>
<dbReference type="InterPro" id="IPR037171">
    <property type="entry name" value="NagB/RpiA_transferase-like"/>
</dbReference>
<dbReference type="EMBL" id="JAUSQW010000001">
    <property type="protein sequence ID" value="MDP9801175.1"/>
    <property type="molecule type" value="Genomic_DNA"/>
</dbReference>
<name>A0ABT9NBV3_9ACTO</name>
<evidence type="ECO:0000256" key="2">
    <source>
        <dbReference type="ARBA" id="ARBA00022741"/>
    </source>
</evidence>
<evidence type="ECO:0000256" key="4">
    <source>
        <dbReference type="RuleBase" id="RU361279"/>
    </source>
</evidence>
<keyword evidence="3 4" id="KW-0067">ATP-binding</keyword>
<evidence type="ECO:0000313" key="6">
    <source>
        <dbReference type="EMBL" id="MDP9801175.1"/>
    </source>
</evidence>
<dbReference type="PANTHER" id="PTHR23407:SF1">
    <property type="entry name" value="5-FORMYLTETRAHYDROFOLATE CYCLO-LIGASE"/>
    <property type="match status" value="1"/>
</dbReference>
<dbReference type="PIRSF" id="PIRSF006806">
    <property type="entry name" value="FTHF_cligase"/>
    <property type="match status" value="1"/>
</dbReference>
<comment type="cofactor">
    <cofactor evidence="4">
        <name>Mg(2+)</name>
        <dbReference type="ChEBI" id="CHEBI:18420"/>
    </cofactor>
</comment>
<dbReference type="SUPFAM" id="SSF100950">
    <property type="entry name" value="NagB/RpiA/CoA transferase-like"/>
    <property type="match status" value="1"/>
</dbReference>
<feature type="compositionally biased region" description="Basic and acidic residues" evidence="5">
    <location>
        <begin position="12"/>
        <end position="21"/>
    </location>
</feature>
<dbReference type="GO" id="GO:0030272">
    <property type="term" value="F:5-formyltetrahydrofolate cyclo-ligase activity"/>
    <property type="evidence" value="ECO:0007669"/>
    <property type="project" value="UniProtKB-EC"/>
</dbReference>
<keyword evidence="2 4" id="KW-0547">Nucleotide-binding</keyword>
<evidence type="ECO:0000313" key="7">
    <source>
        <dbReference type="Proteomes" id="UP001235966"/>
    </source>
</evidence>
<comment type="caution">
    <text evidence="6">The sequence shown here is derived from an EMBL/GenBank/DDBJ whole genome shotgun (WGS) entry which is preliminary data.</text>
</comment>